<feature type="signal peptide" evidence="2">
    <location>
        <begin position="1"/>
        <end position="27"/>
    </location>
</feature>
<keyword evidence="1" id="KW-1133">Transmembrane helix</keyword>
<accession>A0A6A5Y214</accession>
<feature type="transmembrane region" description="Helical" evidence="1">
    <location>
        <begin position="43"/>
        <end position="61"/>
    </location>
</feature>
<protein>
    <submittedName>
        <fullName evidence="3">Uncharacterized protein</fullName>
    </submittedName>
</protein>
<dbReference type="Proteomes" id="UP000799778">
    <property type="component" value="Unassembled WGS sequence"/>
</dbReference>
<evidence type="ECO:0000256" key="2">
    <source>
        <dbReference type="SAM" id="SignalP"/>
    </source>
</evidence>
<keyword evidence="1" id="KW-0812">Transmembrane</keyword>
<name>A0A6A5Y214_9PLEO</name>
<gene>
    <name evidence="3" type="ORF">BU24DRAFT_406203</name>
</gene>
<evidence type="ECO:0000256" key="1">
    <source>
        <dbReference type="SAM" id="Phobius"/>
    </source>
</evidence>
<dbReference type="EMBL" id="ML978067">
    <property type="protein sequence ID" value="KAF2019542.1"/>
    <property type="molecule type" value="Genomic_DNA"/>
</dbReference>
<dbReference type="RefSeq" id="XP_033387881.1">
    <property type="nucleotide sequence ID" value="XM_033525751.1"/>
</dbReference>
<reference evidence="3" key="1">
    <citation type="journal article" date="2020" name="Stud. Mycol.">
        <title>101 Dothideomycetes genomes: a test case for predicting lifestyles and emergence of pathogens.</title>
        <authorList>
            <person name="Haridas S."/>
            <person name="Albert R."/>
            <person name="Binder M."/>
            <person name="Bloem J."/>
            <person name="Labutti K."/>
            <person name="Salamov A."/>
            <person name="Andreopoulos B."/>
            <person name="Baker S."/>
            <person name="Barry K."/>
            <person name="Bills G."/>
            <person name="Bluhm B."/>
            <person name="Cannon C."/>
            <person name="Castanera R."/>
            <person name="Culley D."/>
            <person name="Daum C."/>
            <person name="Ezra D."/>
            <person name="Gonzalez J."/>
            <person name="Henrissat B."/>
            <person name="Kuo A."/>
            <person name="Liang C."/>
            <person name="Lipzen A."/>
            <person name="Lutzoni F."/>
            <person name="Magnuson J."/>
            <person name="Mondo S."/>
            <person name="Nolan M."/>
            <person name="Ohm R."/>
            <person name="Pangilinan J."/>
            <person name="Park H.-J."/>
            <person name="Ramirez L."/>
            <person name="Alfaro M."/>
            <person name="Sun H."/>
            <person name="Tritt A."/>
            <person name="Yoshinaga Y."/>
            <person name="Zwiers L.-H."/>
            <person name="Turgeon B."/>
            <person name="Goodwin S."/>
            <person name="Spatafora J."/>
            <person name="Crous P."/>
            <person name="Grigoriev I."/>
        </authorList>
    </citation>
    <scope>NUCLEOTIDE SEQUENCE</scope>
    <source>
        <strain evidence="3">CBS 175.79</strain>
    </source>
</reference>
<keyword evidence="1" id="KW-0472">Membrane</keyword>
<organism evidence="3 4">
    <name type="scientific">Aaosphaeria arxii CBS 175.79</name>
    <dbReference type="NCBI Taxonomy" id="1450172"/>
    <lineage>
        <taxon>Eukaryota</taxon>
        <taxon>Fungi</taxon>
        <taxon>Dikarya</taxon>
        <taxon>Ascomycota</taxon>
        <taxon>Pezizomycotina</taxon>
        <taxon>Dothideomycetes</taxon>
        <taxon>Pleosporomycetidae</taxon>
        <taxon>Pleosporales</taxon>
        <taxon>Pleosporales incertae sedis</taxon>
        <taxon>Aaosphaeria</taxon>
    </lineage>
</organism>
<dbReference type="GeneID" id="54283148"/>
<sequence length="114" mass="13113">MAICHLLALVLHCTLFTAIACLPQSTATPTPHSDNDNSSVITSIIEIVIAFAALIVAIIGVRRYWVRRGRFKQDGKQARLYQHSQGITNDFETANDYNYHHHYHHYYYHLESRT</sequence>
<dbReference type="AlphaFoldDB" id="A0A6A5Y214"/>
<feature type="chain" id="PRO_5025634892" evidence="2">
    <location>
        <begin position="28"/>
        <end position="114"/>
    </location>
</feature>
<evidence type="ECO:0000313" key="4">
    <source>
        <dbReference type="Proteomes" id="UP000799778"/>
    </source>
</evidence>
<evidence type="ECO:0000313" key="3">
    <source>
        <dbReference type="EMBL" id="KAF2019542.1"/>
    </source>
</evidence>
<keyword evidence="2" id="KW-0732">Signal</keyword>
<proteinExistence type="predicted"/>
<keyword evidence="4" id="KW-1185">Reference proteome</keyword>